<protein>
    <submittedName>
        <fullName evidence="3">Related to AOS1-Smt3p activating protein</fullName>
    </submittedName>
</protein>
<feature type="compositionally biased region" description="Low complexity" evidence="1">
    <location>
        <begin position="230"/>
        <end position="241"/>
    </location>
</feature>
<proteinExistence type="predicted"/>
<feature type="compositionally biased region" description="Low complexity" evidence="1">
    <location>
        <begin position="1"/>
        <end position="14"/>
    </location>
</feature>
<sequence length="411" mass="43777">MAAASTSAQSASAQVESTNQAPPTAVTGNGGAVTEDEAALYDRQIRLWGLAAQNRLRSAHILIVGWNGIATEVIKNTVLSGIGSITVLDPTVIDGSVDLLSGFFFRDEEVGQPKCSQGPLDRVRALNPLVKVHGLSDAQSYETLLNGGEEAQAWLKQRGVDVVVADTPLPETQADGVGLREKLVILNDTARAAGIKFFLSATQGFGGFYFADQITHDYIIERSLPPPPSAASTSTTPSETTTEPKRIKRRQTFVPLSASLAQQWTGLTERQQRRTRIPLDWFIWLALTDLQSRLSLHHTSTAISAEALKDRTTAMIREKGLAPETVYAQFAAGAGDDAVARIFDSVVSVGGTGVALAPVASVVGGVLSQDILNSIGGREEPVVNWLFLSIDASGVTNVLRIGNLPNPITVD</sequence>
<dbReference type="GO" id="GO:0019948">
    <property type="term" value="F:SUMO activating enzyme activity"/>
    <property type="evidence" value="ECO:0007669"/>
    <property type="project" value="TreeGrafter"/>
</dbReference>
<dbReference type="SUPFAM" id="SSF69572">
    <property type="entry name" value="Activating enzymes of the ubiquitin-like proteins"/>
    <property type="match status" value="1"/>
</dbReference>
<organism evidence="3 4">
    <name type="scientific">Sporisorium reilianum f. sp. reilianum</name>
    <dbReference type="NCBI Taxonomy" id="72559"/>
    <lineage>
        <taxon>Eukaryota</taxon>
        <taxon>Fungi</taxon>
        <taxon>Dikarya</taxon>
        <taxon>Basidiomycota</taxon>
        <taxon>Ustilaginomycotina</taxon>
        <taxon>Ustilaginomycetes</taxon>
        <taxon>Ustilaginales</taxon>
        <taxon>Ustilaginaceae</taxon>
        <taxon>Sporisorium</taxon>
    </lineage>
</organism>
<evidence type="ECO:0000256" key="1">
    <source>
        <dbReference type="SAM" id="MobiDB-lite"/>
    </source>
</evidence>
<reference evidence="3 4" key="1">
    <citation type="submission" date="2017-02" db="EMBL/GenBank/DDBJ databases">
        <authorList>
            <person name="Peterson S.W."/>
        </authorList>
    </citation>
    <scope>NUCLEOTIDE SEQUENCE [LARGE SCALE GENOMIC DNA]</scope>
    <source>
        <strain evidence="3 4">SRS1_H2-8</strain>
    </source>
</reference>
<dbReference type="PANTHER" id="PTHR10953:SF162">
    <property type="entry name" value="SUMO-ACTIVATING ENZYME SUBUNIT 1"/>
    <property type="match status" value="1"/>
</dbReference>
<evidence type="ECO:0000313" key="3">
    <source>
        <dbReference type="EMBL" id="SJX61157.1"/>
    </source>
</evidence>
<dbReference type="InterPro" id="IPR000594">
    <property type="entry name" value="ThiF_NAD_FAD-bd"/>
</dbReference>
<accession>A0A2N8U7Y4</accession>
<dbReference type="Proteomes" id="UP000239563">
    <property type="component" value="Chromosome II"/>
</dbReference>
<dbReference type="InterPro" id="IPR045886">
    <property type="entry name" value="ThiF/MoeB/HesA"/>
</dbReference>
<gene>
    <name evidence="3" type="ORF">SRS1_12379</name>
</gene>
<dbReference type="AlphaFoldDB" id="A0A2N8U7Y4"/>
<feature type="domain" description="THIF-type NAD/FAD binding fold" evidence="2">
    <location>
        <begin position="41"/>
        <end position="391"/>
    </location>
</feature>
<evidence type="ECO:0000259" key="2">
    <source>
        <dbReference type="Pfam" id="PF00899"/>
    </source>
</evidence>
<dbReference type="InterPro" id="IPR035985">
    <property type="entry name" value="Ubiquitin-activating_enz"/>
</dbReference>
<evidence type="ECO:0000313" key="4">
    <source>
        <dbReference type="Proteomes" id="UP000239563"/>
    </source>
</evidence>
<dbReference type="Pfam" id="PF00899">
    <property type="entry name" value="ThiF"/>
    <property type="match status" value="1"/>
</dbReference>
<dbReference type="GO" id="GO:0005737">
    <property type="term" value="C:cytoplasm"/>
    <property type="evidence" value="ECO:0007669"/>
    <property type="project" value="TreeGrafter"/>
</dbReference>
<dbReference type="EMBL" id="LT795055">
    <property type="protein sequence ID" value="SJX61157.1"/>
    <property type="molecule type" value="Genomic_DNA"/>
</dbReference>
<dbReference type="GO" id="GO:0031510">
    <property type="term" value="C:SUMO activating enzyme complex"/>
    <property type="evidence" value="ECO:0007669"/>
    <property type="project" value="TreeGrafter"/>
</dbReference>
<dbReference type="Gene3D" id="3.40.50.720">
    <property type="entry name" value="NAD(P)-binding Rossmann-like Domain"/>
    <property type="match status" value="1"/>
</dbReference>
<name>A0A2N8U7Y4_9BASI</name>
<feature type="region of interest" description="Disordered" evidence="1">
    <location>
        <begin position="222"/>
        <end position="247"/>
    </location>
</feature>
<dbReference type="PANTHER" id="PTHR10953">
    <property type="entry name" value="UBIQUITIN-ACTIVATING ENZYME E1"/>
    <property type="match status" value="1"/>
</dbReference>
<feature type="region of interest" description="Disordered" evidence="1">
    <location>
        <begin position="1"/>
        <end position="31"/>
    </location>
</feature>
<dbReference type="GO" id="GO:0016925">
    <property type="term" value="P:protein sumoylation"/>
    <property type="evidence" value="ECO:0007669"/>
    <property type="project" value="TreeGrafter"/>
</dbReference>